<proteinExistence type="predicted"/>
<evidence type="ECO:0000313" key="1">
    <source>
        <dbReference type="EMBL" id="KKW31088.1"/>
    </source>
</evidence>
<name>A0A0G1XIN0_9BACT</name>
<dbReference type="EMBL" id="LCRH01000066">
    <property type="protein sequence ID" value="KKW31088.1"/>
    <property type="molecule type" value="Genomic_DNA"/>
</dbReference>
<dbReference type="Proteomes" id="UP000034054">
    <property type="component" value="Unassembled WGS sequence"/>
</dbReference>
<dbReference type="AlphaFoldDB" id="A0A0G1XIN0"/>
<organism evidence="1 2">
    <name type="scientific">Candidatus Uhrbacteria bacterium GW2011_GWA2_52_8d</name>
    <dbReference type="NCBI Taxonomy" id="1618979"/>
    <lineage>
        <taxon>Bacteria</taxon>
        <taxon>Candidatus Uhriibacteriota</taxon>
    </lineage>
</organism>
<accession>A0A0G1XIN0</accession>
<evidence type="ECO:0000313" key="2">
    <source>
        <dbReference type="Proteomes" id="UP000034054"/>
    </source>
</evidence>
<protein>
    <submittedName>
        <fullName evidence="1">Uncharacterized protein</fullName>
    </submittedName>
</protein>
<sequence>MPRSIDLDVWCVCREEFERCDVLRGEVSDEGFDASPEGFGKFLRREDQAAGAHEVRPFDTVWIQRDGEREQVDSCQRIIVHGAPGSWGGLSASAILAP</sequence>
<gene>
    <name evidence="1" type="ORF">UY76_C0066G0006</name>
</gene>
<comment type="caution">
    <text evidence="1">The sequence shown here is derived from an EMBL/GenBank/DDBJ whole genome shotgun (WGS) entry which is preliminary data.</text>
</comment>
<reference evidence="1 2" key="1">
    <citation type="journal article" date="2015" name="Nature">
        <title>rRNA introns, odd ribosomes, and small enigmatic genomes across a large radiation of phyla.</title>
        <authorList>
            <person name="Brown C.T."/>
            <person name="Hug L.A."/>
            <person name="Thomas B.C."/>
            <person name="Sharon I."/>
            <person name="Castelle C.J."/>
            <person name="Singh A."/>
            <person name="Wilkins M.J."/>
            <person name="Williams K.H."/>
            <person name="Banfield J.F."/>
        </authorList>
    </citation>
    <scope>NUCLEOTIDE SEQUENCE [LARGE SCALE GENOMIC DNA]</scope>
</reference>